<feature type="domain" description="FAS1" evidence="2">
    <location>
        <begin position="40"/>
        <end position="186"/>
    </location>
</feature>
<dbReference type="Proteomes" id="UP000310017">
    <property type="component" value="Chromosome"/>
</dbReference>
<keyword evidence="1" id="KW-0732">Signal</keyword>
<feature type="domain" description="FAS1" evidence="2">
    <location>
        <begin position="377"/>
        <end position="558"/>
    </location>
</feature>
<evidence type="ECO:0000259" key="2">
    <source>
        <dbReference type="PROSITE" id="PS50213"/>
    </source>
</evidence>
<dbReference type="KEGG" id="asag:FGM00_16795"/>
<dbReference type="Pfam" id="PF02469">
    <property type="entry name" value="Fasciclin"/>
    <property type="match status" value="2"/>
</dbReference>
<dbReference type="PANTHER" id="PTHR10900:SF77">
    <property type="entry name" value="FI19380P1"/>
    <property type="match status" value="1"/>
</dbReference>
<dbReference type="PROSITE" id="PS51257">
    <property type="entry name" value="PROKAR_LIPOPROTEIN"/>
    <property type="match status" value="1"/>
</dbReference>
<sequence>MNANFKNQMKKLLATFLITCLFLACTKDDNTVSEADKEVTQTILDRISESESLSVIKKIIETVDSNTGSSLGESLDGESKFTLFAPINDSDTPLALNIDAQGNLVFSEDELALWSGILKYHLVAGSVLKSSDLEEGDELTTVLGEKLIVGSMGEVVLEDATDVPGKIVRTDILAKNGIIHYVDKVLTPNVVIEAVENRPEANEIREVLESDDALSTLLEAIIALGMEDELFGNGTTGRKNRFAASRLEGATLFAPTNEAFNSLFAELGDEYNSIEDFDTEEEKEVFRNALRFHTAPAGVRPVNSFTQNGEELMTLLDENITIGTQTSSLQVRDTRSAGFVMNADRPAGGNIVHTINIVLRPIAFYDAFAPDETAGDTRNIPSVLRNYPSLSVLVQAIEKTEVSFEYSAELEVGDVNISTFFAPDNEAFTALFEILGTEYNSLDDFNTPEELEILADIILHQHSSSYLCSETLVESGRSQVYPARLINPQVPKFPDVRNEVRTIGDAAALVITIRDDFNREARIKEADIVVGEGIPACAEGVTDIGGQTSLIHITDLVLLKRDFTERLNDL</sequence>
<dbReference type="AlphaFoldDB" id="A0A5B7SWH6"/>
<dbReference type="SMART" id="SM00554">
    <property type="entry name" value="FAS1"/>
    <property type="match status" value="2"/>
</dbReference>
<dbReference type="InterPro" id="IPR036378">
    <property type="entry name" value="FAS1_dom_sf"/>
</dbReference>
<feature type="domain" description="FAS1" evidence="2">
    <location>
        <begin position="201"/>
        <end position="359"/>
    </location>
</feature>
<dbReference type="InterPro" id="IPR050904">
    <property type="entry name" value="Adhesion/Biosynth-related"/>
</dbReference>
<evidence type="ECO:0000256" key="1">
    <source>
        <dbReference type="SAM" id="SignalP"/>
    </source>
</evidence>
<proteinExistence type="predicted"/>
<evidence type="ECO:0000313" key="3">
    <source>
        <dbReference type="EMBL" id="QCX01689.1"/>
    </source>
</evidence>
<gene>
    <name evidence="3" type="ORF">FGM00_16795</name>
</gene>
<keyword evidence="4" id="KW-1185">Reference proteome</keyword>
<evidence type="ECO:0000313" key="4">
    <source>
        <dbReference type="Proteomes" id="UP000310017"/>
    </source>
</evidence>
<name>A0A5B7SWH6_9FLAO</name>
<dbReference type="PROSITE" id="PS50213">
    <property type="entry name" value="FAS1"/>
    <property type="match status" value="3"/>
</dbReference>
<feature type="chain" id="PRO_5022828505" evidence="1">
    <location>
        <begin position="27"/>
        <end position="570"/>
    </location>
</feature>
<dbReference type="InterPro" id="IPR000782">
    <property type="entry name" value="FAS1_domain"/>
</dbReference>
<dbReference type="Gene3D" id="2.30.180.10">
    <property type="entry name" value="FAS1 domain"/>
    <property type="match status" value="3"/>
</dbReference>
<feature type="signal peptide" evidence="1">
    <location>
        <begin position="1"/>
        <end position="26"/>
    </location>
</feature>
<dbReference type="EMBL" id="CP040710">
    <property type="protein sequence ID" value="QCX01689.1"/>
    <property type="molecule type" value="Genomic_DNA"/>
</dbReference>
<dbReference type="SUPFAM" id="SSF82153">
    <property type="entry name" value="FAS1 domain"/>
    <property type="match status" value="3"/>
</dbReference>
<dbReference type="OrthoDB" id="9800666at2"/>
<dbReference type="GO" id="GO:0005615">
    <property type="term" value="C:extracellular space"/>
    <property type="evidence" value="ECO:0007669"/>
    <property type="project" value="TreeGrafter"/>
</dbReference>
<protein>
    <submittedName>
        <fullName evidence="3">Fasciclin domain-containing protein</fullName>
    </submittedName>
</protein>
<organism evidence="3 4">
    <name type="scientific">Aggregatimonas sangjinii</name>
    <dbReference type="NCBI Taxonomy" id="2583587"/>
    <lineage>
        <taxon>Bacteria</taxon>
        <taxon>Pseudomonadati</taxon>
        <taxon>Bacteroidota</taxon>
        <taxon>Flavobacteriia</taxon>
        <taxon>Flavobacteriales</taxon>
        <taxon>Flavobacteriaceae</taxon>
        <taxon>Aggregatimonas</taxon>
    </lineage>
</organism>
<reference evidence="3 4" key="1">
    <citation type="submission" date="2019-05" db="EMBL/GenBank/DDBJ databases">
        <title>Genome sequencing of F202Z8.</title>
        <authorList>
            <person name="Kwon Y.M."/>
        </authorList>
    </citation>
    <scope>NUCLEOTIDE SEQUENCE [LARGE SCALE GENOMIC DNA]</scope>
    <source>
        <strain evidence="3 4">F202Z8</strain>
    </source>
</reference>
<accession>A0A5B7SWH6</accession>
<dbReference type="PANTHER" id="PTHR10900">
    <property type="entry name" value="PERIOSTIN-RELATED"/>
    <property type="match status" value="1"/>
</dbReference>